<keyword evidence="2" id="KW-0472">Membrane</keyword>
<dbReference type="PANTHER" id="PTHR36565">
    <property type="entry name" value="UPF0332 PROTEIN TM_1000"/>
    <property type="match status" value="1"/>
</dbReference>
<gene>
    <name evidence="4" type="ORF">COS99_08725</name>
</gene>
<feature type="transmembrane region" description="Helical" evidence="2">
    <location>
        <begin position="54"/>
        <end position="75"/>
    </location>
</feature>
<dbReference type="Gene3D" id="1.20.120.330">
    <property type="entry name" value="Nucleotidyltransferases domain 2"/>
    <property type="match status" value="1"/>
</dbReference>
<dbReference type="Proteomes" id="UP000230052">
    <property type="component" value="Unassembled WGS sequence"/>
</dbReference>
<dbReference type="Pfam" id="PF05168">
    <property type="entry name" value="HEPN"/>
    <property type="match status" value="1"/>
</dbReference>
<proteinExistence type="inferred from homology"/>
<evidence type="ECO:0000256" key="2">
    <source>
        <dbReference type="SAM" id="Phobius"/>
    </source>
</evidence>
<dbReference type="InterPro" id="IPR007842">
    <property type="entry name" value="HEPN_dom"/>
</dbReference>
<dbReference type="PANTHER" id="PTHR36565:SF5">
    <property type="entry name" value="TOXIN MJ0605-RELATED"/>
    <property type="match status" value="1"/>
</dbReference>
<evidence type="ECO:0000313" key="5">
    <source>
        <dbReference type="Proteomes" id="UP000230052"/>
    </source>
</evidence>
<comment type="caution">
    <text evidence="4">The sequence shown here is derived from an EMBL/GenBank/DDBJ whole genome shotgun (WGS) entry which is preliminary data.</text>
</comment>
<dbReference type="AlphaFoldDB" id="A0A2J0KQ71"/>
<dbReference type="EMBL" id="PEWV01000078">
    <property type="protein sequence ID" value="PIU40792.1"/>
    <property type="molecule type" value="Genomic_DNA"/>
</dbReference>
<accession>A0A2J0KQ71</accession>
<comment type="similarity">
    <text evidence="1">Belongs to the UPF0332 family.</text>
</comment>
<organism evidence="4 5">
    <name type="scientific">Candidatus Aquitaenariimonas noxiae</name>
    <dbReference type="NCBI Taxonomy" id="1974741"/>
    <lineage>
        <taxon>Bacteria</taxon>
        <taxon>Pseudomonadati</taxon>
        <taxon>Candidatus Omnitrophota</taxon>
        <taxon>Candidatus Aquitaenariimonas</taxon>
    </lineage>
</organism>
<keyword evidence="2" id="KW-1133">Transmembrane helix</keyword>
<evidence type="ECO:0000259" key="3">
    <source>
        <dbReference type="Pfam" id="PF05168"/>
    </source>
</evidence>
<name>A0A2J0KQ71_9BACT</name>
<feature type="domain" description="HEPN" evidence="3">
    <location>
        <begin position="33"/>
        <end position="160"/>
    </location>
</feature>
<evidence type="ECO:0000256" key="1">
    <source>
        <dbReference type="ARBA" id="ARBA00038248"/>
    </source>
</evidence>
<sequence>MTKDIEKILHGCFHPKEGRPNLHKVPVNIERARHHIDKAHKNLRAMKIMFENDLFDWTIICGYYAMYHAVLAALFKIGIRAMTHYCAIAAFKEFYVRRGKVKPEYITYIKRAKLLEQKYANTLEKAQGDRVVEQYGVEVLTNNDAEWILEDAKDFVLKIEEVLAE</sequence>
<keyword evidence="2" id="KW-0812">Transmembrane</keyword>
<dbReference type="InterPro" id="IPR052226">
    <property type="entry name" value="UPF0332_toxin"/>
</dbReference>
<reference evidence="4 5" key="1">
    <citation type="submission" date="2017-09" db="EMBL/GenBank/DDBJ databases">
        <title>Depth-based differentiation of microbial function through sediment-hosted aquifers and enrichment of novel symbionts in the deep terrestrial subsurface.</title>
        <authorList>
            <person name="Probst A.J."/>
            <person name="Ladd B."/>
            <person name="Jarett J.K."/>
            <person name="Geller-Mcgrath D.E."/>
            <person name="Sieber C.M."/>
            <person name="Emerson J.B."/>
            <person name="Anantharaman K."/>
            <person name="Thomas B.C."/>
            <person name="Malmstrom R."/>
            <person name="Stieglmeier M."/>
            <person name="Klingl A."/>
            <person name="Woyke T."/>
            <person name="Ryan C.M."/>
            <person name="Banfield J.F."/>
        </authorList>
    </citation>
    <scope>NUCLEOTIDE SEQUENCE [LARGE SCALE GENOMIC DNA]</scope>
    <source>
        <strain evidence="4">CG07_land_8_20_14_0_80_42_15</strain>
    </source>
</reference>
<protein>
    <recommendedName>
        <fullName evidence="3">HEPN domain-containing protein</fullName>
    </recommendedName>
</protein>
<evidence type="ECO:0000313" key="4">
    <source>
        <dbReference type="EMBL" id="PIU40792.1"/>
    </source>
</evidence>